<sequence length="123" mass="14365">MDWKPLLLDMKNKSVWSNNNKRGRKTNSVGFISRWRSGRRSLIGVYRYVKSVRLPMRVNQGVTTSPKTISNESQSVLVVQTPFSVIRYRAQCTRYNPSRYAKRTSRTSSSVYFPITRMAKCHR</sequence>
<proteinExistence type="predicted"/>
<organism evidence="1 2">
    <name type="scientific">Zophobas morio</name>
    <dbReference type="NCBI Taxonomy" id="2755281"/>
    <lineage>
        <taxon>Eukaryota</taxon>
        <taxon>Metazoa</taxon>
        <taxon>Ecdysozoa</taxon>
        <taxon>Arthropoda</taxon>
        <taxon>Hexapoda</taxon>
        <taxon>Insecta</taxon>
        <taxon>Pterygota</taxon>
        <taxon>Neoptera</taxon>
        <taxon>Endopterygota</taxon>
        <taxon>Coleoptera</taxon>
        <taxon>Polyphaga</taxon>
        <taxon>Cucujiformia</taxon>
        <taxon>Tenebrionidae</taxon>
        <taxon>Zophobas</taxon>
    </lineage>
</organism>
<dbReference type="AlphaFoldDB" id="A0AA38I1R6"/>
<gene>
    <name evidence="1" type="ORF">Zmor_019467</name>
</gene>
<protein>
    <submittedName>
        <fullName evidence="1">Uncharacterized protein</fullName>
    </submittedName>
</protein>
<name>A0AA38I1R6_9CUCU</name>
<reference evidence="1" key="1">
    <citation type="journal article" date="2023" name="G3 (Bethesda)">
        <title>Whole genome assemblies of Zophobas morio and Tenebrio molitor.</title>
        <authorList>
            <person name="Kaur S."/>
            <person name="Stinson S.A."/>
            <person name="diCenzo G.C."/>
        </authorList>
    </citation>
    <scope>NUCLEOTIDE SEQUENCE</scope>
    <source>
        <strain evidence="1">QUZm001</strain>
    </source>
</reference>
<dbReference type="Proteomes" id="UP001168821">
    <property type="component" value="Unassembled WGS sequence"/>
</dbReference>
<dbReference type="EMBL" id="JALNTZ010000006">
    <property type="protein sequence ID" value="KAJ3647597.1"/>
    <property type="molecule type" value="Genomic_DNA"/>
</dbReference>
<evidence type="ECO:0000313" key="1">
    <source>
        <dbReference type="EMBL" id="KAJ3647597.1"/>
    </source>
</evidence>
<comment type="caution">
    <text evidence="1">The sequence shown here is derived from an EMBL/GenBank/DDBJ whole genome shotgun (WGS) entry which is preliminary data.</text>
</comment>
<accession>A0AA38I1R6</accession>
<evidence type="ECO:0000313" key="2">
    <source>
        <dbReference type="Proteomes" id="UP001168821"/>
    </source>
</evidence>
<keyword evidence="2" id="KW-1185">Reference proteome</keyword>